<keyword evidence="2" id="KW-0805">Transcription regulation</keyword>
<dbReference type="Proteomes" id="UP001595629">
    <property type="component" value="Unassembled WGS sequence"/>
</dbReference>
<evidence type="ECO:0000259" key="5">
    <source>
        <dbReference type="PROSITE" id="PS50931"/>
    </source>
</evidence>
<evidence type="ECO:0000256" key="2">
    <source>
        <dbReference type="ARBA" id="ARBA00023015"/>
    </source>
</evidence>
<dbReference type="InterPro" id="IPR058163">
    <property type="entry name" value="LysR-type_TF_proteobact-type"/>
</dbReference>
<evidence type="ECO:0000313" key="7">
    <source>
        <dbReference type="Proteomes" id="UP001595629"/>
    </source>
</evidence>
<evidence type="ECO:0000256" key="4">
    <source>
        <dbReference type="ARBA" id="ARBA00023163"/>
    </source>
</evidence>
<comment type="similarity">
    <text evidence="1">Belongs to the LysR transcriptional regulatory family.</text>
</comment>
<name>A0ABV7TAV9_9RHOB</name>
<dbReference type="PROSITE" id="PS50931">
    <property type="entry name" value="HTH_LYSR"/>
    <property type="match status" value="1"/>
</dbReference>
<dbReference type="Gene3D" id="1.10.10.10">
    <property type="entry name" value="Winged helix-like DNA-binding domain superfamily/Winged helix DNA-binding domain"/>
    <property type="match status" value="1"/>
</dbReference>
<comment type="caution">
    <text evidence="6">The sequence shown here is derived from an EMBL/GenBank/DDBJ whole genome shotgun (WGS) entry which is preliminary data.</text>
</comment>
<organism evidence="6 7">
    <name type="scientific">Lutimaribacter marinistellae</name>
    <dbReference type="NCBI Taxonomy" id="1820329"/>
    <lineage>
        <taxon>Bacteria</taxon>
        <taxon>Pseudomonadati</taxon>
        <taxon>Pseudomonadota</taxon>
        <taxon>Alphaproteobacteria</taxon>
        <taxon>Rhodobacterales</taxon>
        <taxon>Roseobacteraceae</taxon>
        <taxon>Lutimaribacter</taxon>
    </lineage>
</organism>
<dbReference type="SUPFAM" id="SSF53850">
    <property type="entry name" value="Periplasmic binding protein-like II"/>
    <property type="match status" value="1"/>
</dbReference>
<dbReference type="InterPro" id="IPR000847">
    <property type="entry name" value="LysR_HTH_N"/>
</dbReference>
<keyword evidence="4" id="KW-0804">Transcription</keyword>
<dbReference type="InterPro" id="IPR036388">
    <property type="entry name" value="WH-like_DNA-bd_sf"/>
</dbReference>
<dbReference type="PANTHER" id="PTHR30537">
    <property type="entry name" value="HTH-TYPE TRANSCRIPTIONAL REGULATOR"/>
    <property type="match status" value="1"/>
</dbReference>
<dbReference type="Pfam" id="PF00126">
    <property type="entry name" value="HTH_1"/>
    <property type="match status" value="1"/>
</dbReference>
<evidence type="ECO:0000313" key="6">
    <source>
        <dbReference type="EMBL" id="MFC3612281.1"/>
    </source>
</evidence>
<dbReference type="PANTHER" id="PTHR30537:SF1">
    <property type="entry name" value="HTH-TYPE TRANSCRIPTIONAL REGULATOR PGRR"/>
    <property type="match status" value="1"/>
</dbReference>
<gene>
    <name evidence="6" type="ORF">ACFORG_00790</name>
</gene>
<dbReference type="Pfam" id="PF03466">
    <property type="entry name" value="LysR_substrate"/>
    <property type="match status" value="1"/>
</dbReference>
<sequence>MRLPLSMLEVFAAIARHGSLRAAADALGLKPSTVSHQLKSLEDHLDTALFIRTTRSISLTEAGRALIRGAGPAFDQLAEAVESARTTGHAARGTLRLAMPEFVYHLFVAPALTGFCAKYPEIELELSLTDALSDILGEELHAGFRLGDRIAQDMVAVRLTPPLALAVAASPDYLAKHGAPHTPRDLLQHNCIRYRFQSSGRIAPWVFEAAGDPFTVDVQGGLVTNTIPASIDLAKRGLGKIYTFRYCISDELFNGTLVSVLEEHLGTTPGIFLYFPREYRSMMALKLFREHLGHCQTEIRP</sequence>
<evidence type="ECO:0000256" key="3">
    <source>
        <dbReference type="ARBA" id="ARBA00023125"/>
    </source>
</evidence>
<dbReference type="InterPro" id="IPR005119">
    <property type="entry name" value="LysR_subst-bd"/>
</dbReference>
<dbReference type="Gene3D" id="3.40.190.290">
    <property type="match status" value="1"/>
</dbReference>
<feature type="domain" description="HTH lysR-type" evidence="5">
    <location>
        <begin position="1"/>
        <end position="60"/>
    </location>
</feature>
<dbReference type="RefSeq" id="WP_386733467.1">
    <property type="nucleotide sequence ID" value="NZ_JBHRXI010000001.1"/>
</dbReference>
<dbReference type="EMBL" id="JBHRXI010000001">
    <property type="protein sequence ID" value="MFC3612281.1"/>
    <property type="molecule type" value="Genomic_DNA"/>
</dbReference>
<proteinExistence type="inferred from homology"/>
<dbReference type="SUPFAM" id="SSF46785">
    <property type="entry name" value="Winged helix' DNA-binding domain"/>
    <property type="match status" value="1"/>
</dbReference>
<keyword evidence="3" id="KW-0238">DNA-binding</keyword>
<dbReference type="InterPro" id="IPR036390">
    <property type="entry name" value="WH_DNA-bd_sf"/>
</dbReference>
<keyword evidence="7" id="KW-1185">Reference proteome</keyword>
<protein>
    <submittedName>
        <fullName evidence="6">LysR family transcriptional regulator</fullName>
    </submittedName>
</protein>
<reference evidence="7" key="1">
    <citation type="journal article" date="2019" name="Int. J. Syst. Evol. Microbiol.">
        <title>The Global Catalogue of Microorganisms (GCM) 10K type strain sequencing project: providing services to taxonomists for standard genome sequencing and annotation.</title>
        <authorList>
            <consortium name="The Broad Institute Genomics Platform"/>
            <consortium name="The Broad Institute Genome Sequencing Center for Infectious Disease"/>
            <person name="Wu L."/>
            <person name="Ma J."/>
        </authorList>
    </citation>
    <scope>NUCLEOTIDE SEQUENCE [LARGE SCALE GENOMIC DNA]</scope>
    <source>
        <strain evidence="7">KCTC 42911</strain>
    </source>
</reference>
<accession>A0ABV7TAV9</accession>
<evidence type="ECO:0000256" key="1">
    <source>
        <dbReference type="ARBA" id="ARBA00009437"/>
    </source>
</evidence>